<feature type="domain" description="Reverse transcriptase/retrotransposon-derived protein RNase H-like" evidence="2">
    <location>
        <begin position="2"/>
        <end position="79"/>
    </location>
</feature>
<name>A0A699SMK4_TANCI</name>
<protein>
    <submittedName>
        <fullName evidence="3">Putative mitochondrial protein</fullName>
    </submittedName>
</protein>
<reference evidence="3" key="1">
    <citation type="journal article" date="2019" name="Sci. Rep.">
        <title>Draft genome of Tanacetum cinerariifolium, the natural source of mosquito coil.</title>
        <authorList>
            <person name="Yamashiro T."/>
            <person name="Shiraishi A."/>
            <person name="Satake H."/>
            <person name="Nakayama K."/>
        </authorList>
    </citation>
    <scope>NUCLEOTIDE SEQUENCE</scope>
</reference>
<dbReference type="InterPro" id="IPR050951">
    <property type="entry name" value="Retrovirus_Pol_polyprotein"/>
</dbReference>
<dbReference type="PANTHER" id="PTHR37984">
    <property type="entry name" value="PROTEIN CBG26694"/>
    <property type="match status" value="1"/>
</dbReference>
<evidence type="ECO:0000256" key="1">
    <source>
        <dbReference type="ARBA" id="ARBA00023268"/>
    </source>
</evidence>
<sequence length="87" mass="9870">MSEAPVLVLPDFGKVFEVDCDASKVGIGDVLSQEGHSVAFFSEELSDSRLNNTTYDVEFYAIIQALRHWQHYLVHKEFILNSDHEAL</sequence>
<dbReference type="Pfam" id="PF17919">
    <property type="entry name" value="RT_RNaseH_2"/>
    <property type="match status" value="1"/>
</dbReference>
<accession>A0A699SMK4</accession>
<organism evidence="3">
    <name type="scientific">Tanacetum cinerariifolium</name>
    <name type="common">Dalmatian daisy</name>
    <name type="synonym">Chrysanthemum cinerariifolium</name>
    <dbReference type="NCBI Taxonomy" id="118510"/>
    <lineage>
        <taxon>Eukaryota</taxon>
        <taxon>Viridiplantae</taxon>
        <taxon>Streptophyta</taxon>
        <taxon>Embryophyta</taxon>
        <taxon>Tracheophyta</taxon>
        <taxon>Spermatophyta</taxon>
        <taxon>Magnoliopsida</taxon>
        <taxon>eudicotyledons</taxon>
        <taxon>Gunneridae</taxon>
        <taxon>Pentapetalae</taxon>
        <taxon>asterids</taxon>
        <taxon>campanulids</taxon>
        <taxon>Asterales</taxon>
        <taxon>Asteraceae</taxon>
        <taxon>Asteroideae</taxon>
        <taxon>Anthemideae</taxon>
        <taxon>Anthemidinae</taxon>
        <taxon>Tanacetum</taxon>
    </lineage>
</organism>
<keyword evidence="1" id="KW-0511">Multifunctional enzyme</keyword>
<evidence type="ECO:0000259" key="2">
    <source>
        <dbReference type="Pfam" id="PF17919"/>
    </source>
</evidence>
<gene>
    <name evidence="3" type="ORF">Tci_871024</name>
</gene>
<dbReference type="SUPFAM" id="SSF56672">
    <property type="entry name" value="DNA/RNA polymerases"/>
    <property type="match status" value="1"/>
</dbReference>
<dbReference type="InterPro" id="IPR043502">
    <property type="entry name" value="DNA/RNA_pol_sf"/>
</dbReference>
<evidence type="ECO:0000313" key="3">
    <source>
        <dbReference type="EMBL" id="GFC99054.1"/>
    </source>
</evidence>
<dbReference type="GO" id="GO:0003824">
    <property type="term" value="F:catalytic activity"/>
    <property type="evidence" value="ECO:0007669"/>
    <property type="project" value="UniProtKB-KW"/>
</dbReference>
<feature type="non-terminal residue" evidence="3">
    <location>
        <position position="87"/>
    </location>
</feature>
<dbReference type="PANTHER" id="PTHR37984:SF5">
    <property type="entry name" value="PROTEIN NYNRIN-LIKE"/>
    <property type="match status" value="1"/>
</dbReference>
<dbReference type="EMBL" id="BKCJ011175927">
    <property type="protein sequence ID" value="GFC99054.1"/>
    <property type="molecule type" value="Genomic_DNA"/>
</dbReference>
<comment type="caution">
    <text evidence="3">The sequence shown here is derived from an EMBL/GenBank/DDBJ whole genome shotgun (WGS) entry which is preliminary data.</text>
</comment>
<dbReference type="InterPro" id="IPR041577">
    <property type="entry name" value="RT_RNaseH_2"/>
</dbReference>
<dbReference type="AlphaFoldDB" id="A0A699SMK4"/>
<proteinExistence type="predicted"/>